<accession>A0ABU3N9B7</accession>
<proteinExistence type="predicted"/>
<dbReference type="EMBL" id="JALMLT010000004">
    <property type="protein sequence ID" value="MDT8760464.1"/>
    <property type="molecule type" value="Genomic_DNA"/>
</dbReference>
<dbReference type="InterPro" id="IPR032710">
    <property type="entry name" value="NTF2-like_dom_sf"/>
</dbReference>
<name>A0ABU3N9B7_9SPHN</name>
<evidence type="ECO:0000313" key="1">
    <source>
        <dbReference type="EMBL" id="MDT8760464.1"/>
    </source>
</evidence>
<comment type="caution">
    <text evidence="1">The sequence shown here is derived from an EMBL/GenBank/DDBJ whole genome shotgun (WGS) entry which is preliminary data.</text>
</comment>
<sequence length="199" mass="21943">MLTLLLLQVAAAQTAVDAERAFNAAAQSKGQWTAFREFMTDDAVVFTPQPVRAKETLPEKNPSIAVQWWPAESYVSCDGSVAVNTGPWVRPRANGYFTTVWVRQPNGGYKWVYDGGDQLAVPRPLPEKPRVVRASCGGRPEIDMGGCLSDTNTGCYAATDHSLQVHWSWMAGKRSFSVAIWTGHGWKTVLENIVTERAE</sequence>
<protein>
    <recommendedName>
        <fullName evidence="2">DUF4440 domain-containing protein</fullName>
    </recommendedName>
</protein>
<reference evidence="1" key="1">
    <citation type="submission" date="2022-04" db="EMBL/GenBank/DDBJ databases">
        <title>Tomato heritable bacteria conferring resistance against bacterial wilt.</title>
        <authorList>
            <person name="Yin J."/>
        </authorList>
    </citation>
    <scope>NUCLEOTIDE SEQUENCE</scope>
    <source>
        <strain evidence="1">Cra20</strain>
    </source>
</reference>
<gene>
    <name evidence="1" type="ORF">MZO42_17320</name>
</gene>
<dbReference type="SUPFAM" id="SSF54427">
    <property type="entry name" value="NTF2-like"/>
    <property type="match status" value="1"/>
</dbReference>
<organism evidence="1">
    <name type="scientific">Sphingomonas psychrotolerans</name>
    <dbReference type="NCBI Taxonomy" id="1327635"/>
    <lineage>
        <taxon>Bacteria</taxon>
        <taxon>Pseudomonadati</taxon>
        <taxon>Pseudomonadota</taxon>
        <taxon>Alphaproteobacteria</taxon>
        <taxon>Sphingomonadales</taxon>
        <taxon>Sphingomonadaceae</taxon>
        <taxon>Sphingomonas</taxon>
    </lineage>
</organism>
<dbReference type="Gene3D" id="3.10.450.50">
    <property type="match status" value="1"/>
</dbReference>
<evidence type="ECO:0008006" key="2">
    <source>
        <dbReference type="Google" id="ProtNLM"/>
    </source>
</evidence>